<dbReference type="InterPro" id="IPR045213">
    <property type="entry name" value="Malic_NAD-bd_bact_type"/>
</dbReference>
<dbReference type="SUPFAM" id="SSF53223">
    <property type="entry name" value="Aminoacid dehydrogenase-like, N-terminal domain"/>
    <property type="match status" value="1"/>
</dbReference>
<dbReference type="CDD" id="cd05311">
    <property type="entry name" value="NAD_bind_2_malic_enz"/>
    <property type="match status" value="1"/>
</dbReference>
<dbReference type="SUPFAM" id="SSF51735">
    <property type="entry name" value="NAD(P)-binding Rossmann-fold domains"/>
    <property type="match status" value="1"/>
</dbReference>
<dbReference type="InterPro" id="IPR036291">
    <property type="entry name" value="NAD(P)-bd_dom_sf"/>
</dbReference>
<evidence type="ECO:0000256" key="4">
    <source>
        <dbReference type="ARBA" id="ARBA00023002"/>
    </source>
</evidence>
<comment type="cofactor">
    <cofactor evidence="1">
        <name>Mn(2+)</name>
        <dbReference type="ChEBI" id="CHEBI:29035"/>
    </cofactor>
</comment>
<feature type="binding site" evidence="6">
    <location>
        <position position="285"/>
    </location>
    <ligand>
        <name>(S)-malate</name>
        <dbReference type="ChEBI" id="CHEBI:15589"/>
    </ligand>
</feature>
<evidence type="ECO:0000313" key="14">
    <source>
        <dbReference type="Proteomes" id="UP000223854"/>
    </source>
</evidence>
<feature type="domain" description="Malic enzyme N-terminal" evidence="9">
    <location>
        <begin position="15"/>
        <end position="148"/>
    </location>
</feature>
<dbReference type="Pfam" id="PF00390">
    <property type="entry name" value="malic"/>
    <property type="match status" value="1"/>
</dbReference>
<dbReference type="Pfam" id="PF03949">
    <property type="entry name" value="Malic_M"/>
    <property type="match status" value="1"/>
</dbReference>
<dbReference type="PROSITE" id="PS00331">
    <property type="entry name" value="MALIC_ENZYMES"/>
    <property type="match status" value="1"/>
</dbReference>
<accession>A0A7U4XSG3</accession>
<keyword evidence="14" id="KW-1185">Reference proteome</keyword>
<protein>
    <submittedName>
        <fullName evidence="10">NAD-dependent malic enzyme</fullName>
        <ecNumber evidence="10">1.1.1.38</ecNumber>
    </submittedName>
</protein>
<dbReference type="GO" id="GO:0051287">
    <property type="term" value="F:NAD binding"/>
    <property type="evidence" value="ECO:0007669"/>
    <property type="project" value="InterPro"/>
</dbReference>
<evidence type="ECO:0000313" key="12">
    <source>
        <dbReference type="EMBL" id="PHH01764.1"/>
    </source>
</evidence>
<gene>
    <name evidence="10" type="ORF">CLSPO_c02430</name>
    <name evidence="12" type="ORF">CRX47_18780</name>
    <name evidence="11" type="ORF">FDF70_13360</name>
</gene>
<dbReference type="InterPro" id="IPR012302">
    <property type="entry name" value="Malic_NAD-bd"/>
</dbReference>
<dbReference type="GeneID" id="92937009"/>
<evidence type="ECO:0000256" key="5">
    <source>
        <dbReference type="PIRSR" id="PIRSR000106-1"/>
    </source>
</evidence>
<evidence type="ECO:0000256" key="7">
    <source>
        <dbReference type="PIRSR" id="PIRSR000106-3"/>
    </source>
</evidence>
<dbReference type="EC" id="1.1.1.38" evidence="10"/>
<keyword evidence="3 7" id="KW-0479">Metal-binding</keyword>
<organism evidence="10 13">
    <name type="scientific">Clostridium sporogenes</name>
    <dbReference type="NCBI Taxonomy" id="1509"/>
    <lineage>
        <taxon>Bacteria</taxon>
        <taxon>Bacillati</taxon>
        <taxon>Bacillota</taxon>
        <taxon>Clostridia</taxon>
        <taxon>Eubacteriales</taxon>
        <taxon>Clostridiaceae</taxon>
        <taxon>Clostridium</taxon>
    </lineage>
</organism>
<dbReference type="InterPro" id="IPR015884">
    <property type="entry name" value="Malic_enzyme_CS"/>
</dbReference>
<dbReference type="FunFam" id="3.40.50.720:FF:000095">
    <property type="entry name" value="NADP-dependent malic enzyme"/>
    <property type="match status" value="1"/>
</dbReference>
<feature type="binding site" evidence="6">
    <location>
        <position position="315"/>
    </location>
    <ligand>
        <name>(S)-malate</name>
        <dbReference type="ChEBI" id="CHEBI:15589"/>
    </ligand>
</feature>
<dbReference type="InterPro" id="IPR051674">
    <property type="entry name" value="Malate_Decarboxylase"/>
</dbReference>
<dbReference type="Proteomes" id="UP000033052">
    <property type="component" value="Chromosome"/>
</dbReference>
<feature type="binding site" evidence="7">
    <location>
        <position position="134"/>
    </location>
    <ligand>
        <name>a divalent metal cation</name>
        <dbReference type="ChEBI" id="CHEBI:60240"/>
    </ligand>
</feature>
<evidence type="ECO:0000313" key="13">
    <source>
        <dbReference type="Proteomes" id="UP000033052"/>
    </source>
</evidence>
<evidence type="ECO:0000256" key="2">
    <source>
        <dbReference type="ARBA" id="ARBA00008785"/>
    </source>
</evidence>
<dbReference type="RefSeq" id="WP_033058049.1">
    <property type="nucleotide sequence ID" value="NZ_CBCRVC010000045.1"/>
</dbReference>
<feature type="active site" description="Proton donor" evidence="5">
    <location>
        <position position="36"/>
    </location>
</feature>
<dbReference type="SMART" id="SM01274">
    <property type="entry name" value="malic"/>
    <property type="match status" value="1"/>
</dbReference>
<sequence>MDIKEKSLMLHKKFKGKLSIEGKIQVKNKEDLSIAYTPGVAEPCVKISEDKSLVYEYTMKGNTVAVVTNGTAVLGLGDIGPYAGLPVMEGKALLFKEFANIDSFPICIDSKDPEEIIKTVKLIAPGFGGINLEDIKAPECFYIEKKLKKELDIPVFHDDQHGTAIVVLAGIYNALRFVGKKLEEARIVINGAGSAGISICKLLLQAGAKNIIMCDKEGSLVKGNSNLNEAQKLIAEVTNKENEKGTLKDVIKGKDVFIGVSAPNILTEEMVATMNNDSIVFAMANPTPEIMPDKAKKAGARVVATGRSDFPNQINNVLVFPGIFRGALDVRSKVINEEMKLAAAKAIASLVQDNELNEEYIIPGAFDKRVAQVVAEEVKKVALEMGLSKL</sequence>
<evidence type="ECO:0000313" key="11">
    <source>
        <dbReference type="EMBL" id="NFR62446.1"/>
    </source>
</evidence>
<feature type="domain" description="Malic enzyme NAD-binding" evidence="8">
    <location>
        <begin position="160"/>
        <end position="383"/>
    </location>
</feature>
<dbReference type="EMBL" id="CP009225">
    <property type="protein sequence ID" value="AKC60974.1"/>
    <property type="molecule type" value="Genomic_DNA"/>
</dbReference>
<dbReference type="PIRSF" id="PIRSF000106">
    <property type="entry name" value="ME"/>
    <property type="match status" value="1"/>
</dbReference>
<proteinExistence type="inferred from homology"/>
<dbReference type="AlphaFoldDB" id="A0A7U4XSG3"/>
<reference evidence="10 13" key="2">
    <citation type="journal article" date="2015" name="PLoS ONE">
        <title>A universal mariner transposon system for forward genetic studies in the genus clostridium.</title>
        <authorList>
            <person name="Zhang Y."/>
            <person name="Grosse-Honebrink A."/>
            <person name="Minton N.P."/>
        </authorList>
    </citation>
    <scope>NUCLEOTIDE SEQUENCE [LARGE SCALE GENOMIC DNA]</scope>
    <source>
        <strain evidence="10 13">NCIMB 10696</strain>
    </source>
</reference>
<comment type="cofactor">
    <cofactor evidence="7">
        <name>Mg(2+)</name>
        <dbReference type="ChEBI" id="CHEBI:18420"/>
    </cofactor>
    <cofactor evidence="7">
        <name>Mn(2+)</name>
        <dbReference type="ChEBI" id="CHEBI:29035"/>
    </cofactor>
    <text evidence="7">Divalent metal cations. Prefers magnesium or manganese.</text>
</comment>
<dbReference type="InterPro" id="IPR001891">
    <property type="entry name" value="Malic_OxRdtase"/>
</dbReference>
<dbReference type="KEGG" id="cld:CLSPO_c02430"/>
<evidence type="ECO:0000259" key="8">
    <source>
        <dbReference type="SMART" id="SM00919"/>
    </source>
</evidence>
<dbReference type="InterPro" id="IPR046346">
    <property type="entry name" value="Aminoacid_DH-like_N_sf"/>
</dbReference>
<feature type="binding site" evidence="7">
    <location>
        <position position="159"/>
    </location>
    <ligand>
        <name>a divalent metal cation</name>
        <dbReference type="ChEBI" id="CHEBI:60240"/>
    </ligand>
</feature>
<comment type="similarity">
    <text evidence="2">Belongs to the malic enzymes family.</text>
</comment>
<dbReference type="GO" id="GO:0016616">
    <property type="term" value="F:oxidoreductase activity, acting on the CH-OH group of donors, NAD or NADP as acceptor"/>
    <property type="evidence" value="ECO:0007669"/>
    <property type="project" value="InterPro"/>
</dbReference>
<dbReference type="EMBL" id="SXCS01000007">
    <property type="protein sequence ID" value="NFR62446.1"/>
    <property type="molecule type" value="Genomic_DNA"/>
</dbReference>
<reference evidence="10" key="1">
    <citation type="submission" date="2014-08" db="EMBL/GenBank/DDBJ databases">
        <authorList>
            <person name="Kubiak A."/>
            <person name="Poehlein A."/>
            <person name="Daniel R."/>
            <person name="Minton N.P."/>
        </authorList>
    </citation>
    <scope>NUCLEOTIDE SEQUENCE</scope>
    <source>
        <strain evidence="10">NCIMB 10696</strain>
    </source>
</reference>
<dbReference type="FunFam" id="3.40.50.10380:FF:000003">
    <property type="entry name" value="NADP-dependent malic enzyme"/>
    <property type="match status" value="1"/>
</dbReference>
<dbReference type="PANTHER" id="PTHR43237">
    <property type="entry name" value="NADP-DEPENDENT MALIC ENZYME"/>
    <property type="match status" value="1"/>
</dbReference>
<evidence type="ECO:0000313" key="15">
    <source>
        <dbReference type="Proteomes" id="UP000486601"/>
    </source>
</evidence>
<feature type="active site" description="Proton acceptor" evidence="5">
    <location>
        <position position="91"/>
    </location>
</feature>
<evidence type="ECO:0000256" key="3">
    <source>
        <dbReference type="ARBA" id="ARBA00022723"/>
    </source>
</evidence>
<dbReference type="Gene3D" id="3.40.50.10380">
    <property type="entry name" value="Malic enzyme, N-terminal domain"/>
    <property type="match status" value="1"/>
</dbReference>
<evidence type="ECO:0000313" key="10">
    <source>
        <dbReference type="EMBL" id="AKC60974.1"/>
    </source>
</evidence>
<reference evidence="11 15" key="4">
    <citation type="submission" date="2019-04" db="EMBL/GenBank/DDBJ databases">
        <title>Genome sequencing of Clostridium botulinum Groups I-IV and Clostridium butyricum.</title>
        <authorList>
            <person name="Brunt J."/>
            <person name="Van Vliet A.H.M."/>
            <person name="Stringer S.C."/>
            <person name="Carter A.T."/>
            <person name="Peck M.W."/>
        </authorList>
    </citation>
    <scope>NUCLEOTIDE SEQUENCE [LARGE SCALE GENOMIC DNA]</scope>
    <source>
        <strain evidence="11 15">IFR 18/108</strain>
    </source>
</reference>
<dbReference type="GO" id="GO:0004470">
    <property type="term" value="F:malic enzyme activity"/>
    <property type="evidence" value="ECO:0007669"/>
    <property type="project" value="InterPro"/>
</dbReference>
<feature type="binding site" evidence="7">
    <location>
        <position position="133"/>
    </location>
    <ligand>
        <name>a divalent metal cation</name>
        <dbReference type="ChEBI" id="CHEBI:60240"/>
    </ligand>
</feature>
<dbReference type="EMBL" id="PDLH01000007">
    <property type="protein sequence ID" value="PHH01764.1"/>
    <property type="molecule type" value="Genomic_DNA"/>
</dbReference>
<dbReference type="SMART" id="SM00919">
    <property type="entry name" value="Malic_M"/>
    <property type="match status" value="1"/>
</dbReference>
<dbReference type="InterPro" id="IPR037062">
    <property type="entry name" value="Malic_N_dom_sf"/>
</dbReference>
<reference evidence="12 14" key="3">
    <citation type="submission" date="2017-09" db="EMBL/GenBank/DDBJ databases">
        <title>FDA dAtabase for Regulatory Grade micrObial Sequences (FDA-ARGOS): Supporting development and validation of Infectious Disease Dx tests.</title>
        <authorList>
            <person name="Kerrigan L."/>
            <person name="Long C."/>
            <person name="Tallon L.J."/>
            <person name="Sadzewicz L."/>
            <person name="Ott S."/>
            <person name="Zhao X."/>
            <person name="Nagaraj S."/>
            <person name="Vavikolanu K."/>
            <person name="Aluvathingal J."/>
            <person name="Nadendla S."/>
            <person name="Sichtig H."/>
        </authorList>
    </citation>
    <scope>NUCLEOTIDE SEQUENCE [LARGE SCALE GENOMIC DNA]</scope>
    <source>
        <strain evidence="12 14">FDAARGOS_423</strain>
    </source>
</reference>
<dbReference type="InterPro" id="IPR012301">
    <property type="entry name" value="Malic_N_dom"/>
</dbReference>
<evidence type="ECO:0000259" key="9">
    <source>
        <dbReference type="SMART" id="SM01274"/>
    </source>
</evidence>
<dbReference type="Proteomes" id="UP000223854">
    <property type="component" value="Unassembled WGS sequence"/>
</dbReference>
<keyword evidence="4 10" id="KW-0560">Oxidoreductase</keyword>
<name>A0A7U4XSG3_CLOSG</name>
<dbReference type="Gene3D" id="3.40.50.720">
    <property type="entry name" value="NAD(P)-binding Rossmann-like Domain"/>
    <property type="match status" value="1"/>
</dbReference>
<dbReference type="GO" id="GO:0046872">
    <property type="term" value="F:metal ion binding"/>
    <property type="evidence" value="ECO:0007669"/>
    <property type="project" value="UniProtKB-KW"/>
</dbReference>
<evidence type="ECO:0000256" key="1">
    <source>
        <dbReference type="ARBA" id="ARBA00001936"/>
    </source>
</evidence>
<evidence type="ECO:0000256" key="6">
    <source>
        <dbReference type="PIRSR" id="PIRSR000106-2"/>
    </source>
</evidence>
<dbReference type="PANTHER" id="PTHR43237:SF4">
    <property type="entry name" value="NADP-DEPENDENT MALIC ENZYME"/>
    <property type="match status" value="1"/>
</dbReference>
<dbReference type="Proteomes" id="UP000486601">
    <property type="component" value="Unassembled WGS sequence"/>
</dbReference>